<dbReference type="Proteomes" id="UP000007129">
    <property type="component" value="Unassembled WGS sequence"/>
</dbReference>
<dbReference type="InterPro" id="IPR008972">
    <property type="entry name" value="Cupredoxin"/>
</dbReference>
<proteinExistence type="inferred from homology"/>
<evidence type="ECO:0000256" key="7">
    <source>
        <dbReference type="SAM" id="MobiDB-lite"/>
    </source>
</evidence>
<keyword evidence="6" id="KW-0325">Glycoprotein</keyword>
<dbReference type="InterPro" id="IPR001117">
    <property type="entry name" value="Cu-oxidase_2nd"/>
</dbReference>
<feature type="region of interest" description="Disordered" evidence="7">
    <location>
        <begin position="766"/>
        <end position="817"/>
    </location>
</feature>
<dbReference type="Pfam" id="PF22942">
    <property type="entry name" value="DUF7025"/>
    <property type="match status" value="1"/>
</dbReference>
<keyword evidence="4" id="KW-0560">Oxidoreductase</keyword>
<dbReference type="VEuPathDB" id="FungiDB:MPH_06341"/>
<name>K2SIF2_MACPH</name>
<dbReference type="GO" id="GO:0016491">
    <property type="term" value="F:oxidoreductase activity"/>
    <property type="evidence" value="ECO:0007669"/>
    <property type="project" value="UniProtKB-KW"/>
</dbReference>
<dbReference type="Pfam" id="PF07732">
    <property type="entry name" value="Cu-oxidase_3"/>
    <property type="match status" value="1"/>
</dbReference>
<reference evidence="9 10" key="1">
    <citation type="journal article" date="2012" name="BMC Genomics">
        <title>Tools to kill: Genome of one of the most destructive plant pathogenic fungi Macrophomina phaseolina.</title>
        <authorList>
            <person name="Islam M.S."/>
            <person name="Haque M.S."/>
            <person name="Islam M.M."/>
            <person name="Emdad E.M."/>
            <person name="Halim A."/>
            <person name="Hossen Q.M.M."/>
            <person name="Hossain M.Z."/>
            <person name="Ahmed B."/>
            <person name="Rahim S."/>
            <person name="Rahman M.S."/>
            <person name="Alam M.M."/>
            <person name="Hou S."/>
            <person name="Wan X."/>
            <person name="Saito J.A."/>
            <person name="Alam M."/>
        </authorList>
    </citation>
    <scope>NUCLEOTIDE SEQUENCE [LARGE SCALE GENOMIC DNA]</scope>
    <source>
        <strain evidence="9 10">MS6</strain>
    </source>
</reference>
<organism evidence="9 10">
    <name type="scientific">Macrophomina phaseolina (strain MS6)</name>
    <name type="common">Charcoal rot fungus</name>
    <dbReference type="NCBI Taxonomy" id="1126212"/>
    <lineage>
        <taxon>Eukaryota</taxon>
        <taxon>Fungi</taxon>
        <taxon>Dikarya</taxon>
        <taxon>Ascomycota</taxon>
        <taxon>Pezizomycotina</taxon>
        <taxon>Dothideomycetes</taxon>
        <taxon>Dothideomycetes incertae sedis</taxon>
        <taxon>Botryosphaeriales</taxon>
        <taxon>Botryosphaeriaceae</taxon>
        <taxon>Macrophomina</taxon>
    </lineage>
</organism>
<comment type="caution">
    <text evidence="9">The sequence shown here is derived from an EMBL/GenBank/DDBJ whole genome shotgun (WGS) entry which is preliminary data.</text>
</comment>
<dbReference type="InterPro" id="IPR027417">
    <property type="entry name" value="P-loop_NTPase"/>
</dbReference>
<dbReference type="STRING" id="1126212.K2SIF2"/>
<dbReference type="Gene3D" id="2.60.40.420">
    <property type="entry name" value="Cupredoxins - blue copper proteins"/>
    <property type="match status" value="3"/>
</dbReference>
<keyword evidence="3" id="KW-0677">Repeat</keyword>
<keyword evidence="2" id="KW-0479">Metal-binding</keyword>
<keyword evidence="5" id="KW-0186">Copper</keyword>
<comment type="similarity">
    <text evidence="1">Belongs to the multicopper oxidase family.</text>
</comment>
<evidence type="ECO:0000259" key="8">
    <source>
        <dbReference type="SMART" id="SM00382"/>
    </source>
</evidence>
<evidence type="ECO:0000256" key="3">
    <source>
        <dbReference type="ARBA" id="ARBA00022737"/>
    </source>
</evidence>
<accession>K2SIF2</accession>
<dbReference type="Gene3D" id="3.40.50.300">
    <property type="entry name" value="P-loop containing nucleotide triphosphate hydrolases"/>
    <property type="match status" value="1"/>
</dbReference>
<dbReference type="InParanoid" id="K2SIF2"/>
<evidence type="ECO:0000256" key="2">
    <source>
        <dbReference type="ARBA" id="ARBA00022723"/>
    </source>
</evidence>
<evidence type="ECO:0000313" key="10">
    <source>
        <dbReference type="Proteomes" id="UP000007129"/>
    </source>
</evidence>
<dbReference type="InterPro" id="IPR003593">
    <property type="entry name" value="AAA+_ATPase"/>
</dbReference>
<dbReference type="InterPro" id="IPR011707">
    <property type="entry name" value="Cu-oxidase-like_N"/>
</dbReference>
<dbReference type="InterPro" id="IPR054289">
    <property type="entry name" value="DUF7025"/>
</dbReference>
<evidence type="ECO:0000256" key="4">
    <source>
        <dbReference type="ARBA" id="ARBA00023002"/>
    </source>
</evidence>
<feature type="compositionally biased region" description="Acidic residues" evidence="7">
    <location>
        <begin position="770"/>
        <end position="780"/>
    </location>
</feature>
<dbReference type="Pfam" id="PF00004">
    <property type="entry name" value="AAA"/>
    <property type="match status" value="1"/>
</dbReference>
<evidence type="ECO:0000313" key="9">
    <source>
        <dbReference type="EMBL" id="EKG16565.1"/>
    </source>
</evidence>
<dbReference type="CDD" id="cd13880">
    <property type="entry name" value="CuRO_2_MaLCC_like"/>
    <property type="match status" value="1"/>
</dbReference>
<protein>
    <submittedName>
        <fullName evidence="9">Multicopper oxidase type 1</fullName>
    </submittedName>
</protein>
<dbReference type="CDD" id="cd19481">
    <property type="entry name" value="RecA-like_protease"/>
    <property type="match status" value="1"/>
</dbReference>
<dbReference type="eggNOG" id="KOG0740">
    <property type="taxonomic scope" value="Eukaryota"/>
</dbReference>
<dbReference type="GO" id="GO:0005524">
    <property type="term" value="F:ATP binding"/>
    <property type="evidence" value="ECO:0007669"/>
    <property type="project" value="InterPro"/>
</dbReference>
<dbReference type="OrthoDB" id="10042665at2759"/>
<dbReference type="SUPFAM" id="SSF52540">
    <property type="entry name" value="P-loop containing nucleoside triphosphate hydrolases"/>
    <property type="match status" value="1"/>
</dbReference>
<dbReference type="Pfam" id="PF07731">
    <property type="entry name" value="Cu-oxidase_2"/>
    <property type="match status" value="1"/>
</dbReference>
<dbReference type="EMBL" id="AHHD01000267">
    <property type="protein sequence ID" value="EKG16565.1"/>
    <property type="molecule type" value="Genomic_DNA"/>
</dbReference>
<dbReference type="PANTHER" id="PTHR46411:SF3">
    <property type="entry name" value="AAA+ ATPASE DOMAIN-CONTAINING PROTEIN"/>
    <property type="match status" value="1"/>
</dbReference>
<dbReference type="HOGENOM" id="CLU_282558_0_0_1"/>
<dbReference type="SUPFAM" id="SSF49503">
    <property type="entry name" value="Cupredoxins"/>
    <property type="match status" value="3"/>
</dbReference>
<feature type="compositionally biased region" description="Acidic residues" evidence="7">
    <location>
        <begin position="787"/>
        <end position="800"/>
    </location>
</feature>
<dbReference type="FunFam" id="2.60.40.420:FF:000038">
    <property type="entry name" value="Extracellular dihydrogeodin oxidase/laccase"/>
    <property type="match status" value="1"/>
</dbReference>
<dbReference type="SMART" id="SM00382">
    <property type="entry name" value="AAA"/>
    <property type="match status" value="1"/>
</dbReference>
<evidence type="ECO:0000256" key="6">
    <source>
        <dbReference type="ARBA" id="ARBA00023180"/>
    </source>
</evidence>
<dbReference type="GO" id="GO:0016887">
    <property type="term" value="F:ATP hydrolysis activity"/>
    <property type="evidence" value="ECO:0007669"/>
    <property type="project" value="InterPro"/>
</dbReference>
<dbReference type="eggNOG" id="KOG1263">
    <property type="taxonomic scope" value="Eukaryota"/>
</dbReference>
<feature type="compositionally biased region" description="Basic and acidic residues" evidence="7">
    <location>
        <begin position="801"/>
        <end position="816"/>
    </location>
</feature>
<dbReference type="Pfam" id="PF00394">
    <property type="entry name" value="Cu-oxidase"/>
    <property type="match status" value="1"/>
</dbReference>
<sequence>MDGIPSVSSCPIAPNNTFVYTFKADLYGTGWYHSHYSGQSTGGLLGPIVVHGPSALDYDIDLGPVFLNDWYHKDYLQLIDGVVGTDPSLWHPKADNNMINGKMDYDCSLVTDGTPCVSNAGLATFSFTKGATHRLRLINGGSASLQHFSIDGHEMTVISNDFVAVEPYQTKTVTLAVGQRTDVLVTANGDATGAYWMRSTVADDESCNWSNQPAALAAVYYDAANPTVKPNSTGWPPVANQQGSCDNDPLTQTIPLFPIPADPSPSTTLELDFGWTQNATGHQVWTVNDRGFRGNYNRPVLQLAAGSDTASSAYAWEPEWNVYDTGRNRTVRIVMHNNSSMYHPMHLHGHNAQILAAGANGPWDGRTVARPANPARRDVYQLPPNGHLVIQKPSSGDSFVDVASTTTDSNADAIPQSTDDAPPKKIKGGVAEIRTLYEGPHDEEDNWEYQAEYPADLIRKGPALSKVPPNALYSLVVREERTGLRSKPLRPASVTVQSPHVKRVLATLFADYHNVGEMRRLRNPVFAPPFRELYDVWPAFEEAVDAAERKREERGDGEEDAAAAAEHLRLFHSLVARDVRRLRAKQLPLDRQQKATFDTLFTYFRPGQVVYHKEEAGYDRFFKVIRTEYSASQRPQTFTVDYVELEWDGVRLGWNRHSKSFWRFPGAKKVAELSMFPAELHPEYERIRAHLLARGRRWAAMRKPTTVEYEGPTPETIEADRWGRGGGTRMVKGRVVIDPAAYEAYGSRSIYLRSMDECSEYFKPELQLDSGEDDDEDDEEITKPEPGDDSSSESDDEEFQDEGKDGENEEVKPEDKPLDDDLVVLASHVIHGCYLKTKAWVDLYIDLANPVPWNHDAFDRLVLPGRYKEMILAFVESQATNRDVFDDVIEGKGQGIIMLLHGAPGLGKTLTAEAVSDRLKKPLYSVQAGELGSDASDVETKLEQILEIAAKWDAVLLLDEADVFLEQRSHSNLKRSKIVSVFLRLLEYYRGILFLTTNRVETFDKAFRSRIHMRINYPGLTTEAKTGIWNNFIEASKKKNESSISAEDIAELAKLPFNGREIKNMVKTGQLLASREQQPLAMRHFRVCMDVMEDLVGDNAEESTA</sequence>
<dbReference type="AlphaFoldDB" id="K2SIF2"/>
<dbReference type="GO" id="GO:0005507">
    <property type="term" value="F:copper ion binding"/>
    <property type="evidence" value="ECO:0007669"/>
    <property type="project" value="InterPro"/>
</dbReference>
<gene>
    <name evidence="9" type="ORF">MPH_06341</name>
</gene>
<dbReference type="InterPro" id="IPR011706">
    <property type="entry name" value="Cu-oxidase_C"/>
</dbReference>
<evidence type="ECO:0000256" key="1">
    <source>
        <dbReference type="ARBA" id="ARBA00010609"/>
    </source>
</evidence>
<dbReference type="CDD" id="cd13901">
    <property type="entry name" value="CuRO_3_MaLCC_like"/>
    <property type="match status" value="1"/>
</dbReference>
<dbReference type="InterPro" id="IPR003959">
    <property type="entry name" value="ATPase_AAA_core"/>
</dbReference>
<dbReference type="PANTHER" id="PTHR46411">
    <property type="entry name" value="FAMILY ATPASE, PUTATIVE-RELATED"/>
    <property type="match status" value="1"/>
</dbReference>
<evidence type="ECO:0000256" key="5">
    <source>
        <dbReference type="ARBA" id="ARBA00023008"/>
    </source>
</evidence>
<feature type="domain" description="AAA+ ATPase" evidence="8">
    <location>
        <begin position="894"/>
        <end position="1021"/>
    </location>
</feature>